<sequence length="195" mass="21479">MVDRYPRRSPDPGHDGRVGRDVRRLSDDETEQLRAQPLTYTPVGEDLTGPPPGYGWLEKSRVLRRRDLDGAARDLFAWQVQARSGLQVAASEVPLREDTVVVLRLGPGPLSLRIPCRVVRVVDEPGEAGFVYGTLPGHPEQGEESFWLRQGDDGAITLTITAFSRPGTLLTRLGGPAATAFQSFMTTRYLGALDR</sequence>
<reference evidence="3 4" key="1">
    <citation type="submission" date="2019-12" db="EMBL/GenBank/DDBJ databases">
        <authorList>
            <person name="Kun Z."/>
        </authorList>
    </citation>
    <scope>NUCLEOTIDE SEQUENCE [LARGE SCALE GENOMIC DNA]</scope>
    <source>
        <strain evidence="3 4">YIM 123512</strain>
    </source>
</reference>
<dbReference type="PANTHER" id="PTHR34202:SF1">
    <property type="entry name" value="UPF0548 PROTEIN"/>
    <property type="match status" value="1"/>
</dbReference>
<gene>
    <name evidence="3" type="ORF">GRQ65_09240</name>
</gene>
<accession>A0A6L7ER32</accession>
<protein>
    <submittedName>
        <fullName evidence="3">DUF1990 family protein</fullName>
    </submittedName>
</protein>
<proteinExistence type="predicted"/>
<dbReference type="PIRSF" id="PIRSF010260">
    <property type="entry name" value="UCP010260"/>
    <property type="match status" value="1"/>
</dbReference>
<keyword evidence="4" id="KW-1185">Reference proteome</keyword>
<evidence type="ECO:0000313" key="3">
    <source>
        <dbReference type="EMBL" id="MXG89733.1"/>
    </source>
</evidence>
<evidence type="ECO:0000259" key="2">
    <source>
        <dbReference type="Pfam" id="PF09348"/>
    </source>
</evidence>
<dbReference type="PANTHER" id="PTHR34202">
    <property type="entry name" value="UPF0548 PROTEIN"/>
    <property type="match status" value="1"/>
</dbReference>
<dbReference type="EMBL" id="WUEK01000005">
    <property type="protein sequence ID" value="MXG89733.1"/>
    <property type="molecule type" value="Genomic_DNA"/>
</dbReference>
<dbReference type="Proteomes" id="UP000473325">
    <property type="component" value="Unassembled WGS sequence"/>
</dbReference>
<evidence type="ECO:0000313" key="4">
    <source>
        <dbReference type="Proteomes" id="UP000473325"/>
    </source>
</evidence>
<evidence type="ECO:0000256" key="1">
    <source>
        <dbReference type="SAM" id="MobiDB-lite"/>
    </source>
</evidence>
<dbReference type="Pfam" id="PF09348">
    <property type="entry name" value="DUF1990"/>
    <property type="match status" value="1"/>
</dbReference>
<feature type="region of interest" description="Disordered" evidence="1">
    <location>
        <begin position="1"/>
        <end position="52"/>
    </location>
</feature>
<dbReference type="AlphaFoldDB" id="A0A6L7ER32"/>
<dbReference type="InterPro" id="IPR018960">
    <property type="entry name" value="DUF1990"/>
</dbReference>
<name>A0A6L7ER32_9ACTN</name>
<feature type="domain" description="DUF1990" evidence="2">
    <location>
        <begin position="39"/>
        <end position="190"/>
    </location>
</feature>
<dbReference type="InterPro" id="IPR014457">
    <property type="entry name" value="UCP010260"/>
</dbReference>
<feature type="compositionally biased region" description="Basic and acidic residues" evidence="1">
    <location>
        <begin position="1"/>
        <end position="27"/>
    </location>
</feature>
<comment type="caution">
    <text evidence="3">The sequence shown here is derived from an EMBL/GenBank/DDBJ whole genome shotgun (WGS) entry which is preliminary data.</text>
</comment>
<organism evidence="3 4">
    <name type="scientific">Nocardioides flavescens</name>
    <dbReference type="NCBI Taxonomy" id="2691959"/>
    <lineage>
        <taxon>Bacteria</taxon>
        <taxon>Bacillati</taxon>
        <taxon>Actinomycetota</taxon>
        <taxon>Actinomycetes</taxon>
        <taxon>Propionibacteriales</taxon>
        <taxon>Nocardioidaceae</taxon>
        <taxon>Nocardioides</taxon>
    </lineage>
</organism>